<organism evidence="3 4">
    <name type="scientific">Bordetella bronchiseptica 253</name>
    <dbReference type="NCBI Taxonomy" id="568707"/>
    <lineage>
        <taxon>Bacteria</taxon>
        <taxon>Pseudomonadati</taxon>
        <taxon>Pseudomonadota</taxon>
        <taxon>Betaproteobacteria</taxon>
        <taxon>Burkholderiales</taxon>
        <taxon>Alcaligenaceae</taxon>
        <taxon>Bordetella</taxon>
    </lineage>
</organism>
<evidence type="ECO:0000313" key="3">
    <source>
        <dbReference type="EMBL" id="CCJ54249.1"/>
    </source>
</evidence>
<dbReference type="RefSeq" id="WP_015064419.1">
    <property type="nucleotide sequence ID" value="NC_019382.1"/>
</dbReference>
<dbReference type="CDD" id="cd07012">
    <property type="entry name" value="PBP2_Bug_TTT"/>
    <property type="match status" value="1"/>
</dbReference>
<keyword evidence="2" id="KW-0732">Signal</keyword>
<sequence>MLKLPILAGLFVAALAMHDARAGAYPEQPIRLVVGWPPGGATDGNARLLAQALGQRLGQPVIVENRPGAGGSIGGATVAKAAPDGYTLAYISSSNVITSLLLKHPTYGAGRDLEPVSLVAAEPLVLLVNAASPARDLAEFVEQSRRAQRGLNYATTGKGGILHLAGAALVRDAGLNAVDIPYNGTAPAMTALMSGQVEFLFGTFSDALPMVKGGRVKALAVAAEARSPLIPDVPTLTEALGRPNAERGTYQAVLAPRGTPEAIVRQLSSEIDQVLGDAAIRAQLAGRGVTPVGGAPAVLGQRIENELEQRGRLIGELGIKPN</sequence>
<dbReference type="Gene3D" id="3.40.190.10">
    <property type="entry name" value="Periplasmic binding protein-like II"/>
    <property type="match status" value="1"/>
</dbReference>
<dbReference type="Pfam" id="PF03401">
    <property type="entry name" value="TctC"/>
    <property type="match status" value="1"/>
</dbReference>
<name>A0A0C6P398_BORBO</name>
<proteinExistence type="inferred from homology"/>
<dbReference type="PANTHER" id="PTHR42928:SF5">
    <property type="entry name" value="BLR1237 PROTEIN"/>
    <property type="match status" value="1"/>
</dbReference>
<dbReference type="OrthoDB" id="8678477at2"/>
<dbReference type="AlphaFoldDB" id="A0A0C6P398"/>
<dbReference type="InterPro" id="IPR005064">
    <property type="entry name" value="BUG"/>
</dbReference>
<feature type="chain" id="PRO_5002200416" evidence="2">
    <location>
        <begin position="23"/>
        <end position="322"/>
    </location>
</feature>
<evidence type="ECO:0000256" key="2">
    <source>
        <dbReference type="SAM" id="SignalP"/>
    </source>
</evidence>
<feature type="signal peptide" evidence="2">
    <location>
        <begin position="1"/>
        <end position="22"/>
    </location>
</feature>
<dbReference type="HOGENOM" id="CLU_045683_0_0_4"/>
<dbReference type="PIRSF" id="PIRSF017082">
    <property type="entry name" value="YflP"/>
    <property type="match status" value="1"/>
</dbReference>
<dbReference type="InterPro" id="IPR042100">
    <property type="entry name" value="Bug_dom1"/>
</dbReference>
<dbReference type="Gene3D" id="3.40.190.150">
    <property type="entry name" value="Bordetella uptake gene, domain 1"/>
    <property type="match status" value="1"/>
</dbReference>
<evidence type="ECO:0000256" key="1">
    <source>
        <dbReference type="ARBA" id="ARBA00006987"/>
    </source>
</evidence>
<dbReference type="SUPFAM" id="SSF53850">
    <property type="entry name" value="Periplasmic binding protein-like II"/>
    <property type="match status" value="1"/>
</dbReference>
<dbReference type="Proteomes" id="UP000007564">
    <property type="component" value="Chromosome"/>
</dbReference>
<dbReference type="PANTHER" id="PTHR42928">
    <property type="entry name" value="TRICARBOXYLATE-BINDING PROTEIN"/>
    <property type="match status" value="1"/>
</dbReference>
<protein>
    <submittedName>
        <fullName evidence="3">Putative exported protein</fullName>
    </submittedName>
</protein>
<evidence type="ECO:0000313" key="4">
    <source>
        <dbReference type="Proteomes" id="UP000007564"/>
    </source>
</evidence>
<comment type="similarity">
    <text evidence="1">Belongs to the UPF0065 (bug) family.</text>
</comment>
<dbReference type="EMBL" id="HE965806">
    <property type="protein sequence ID" value="CCJ54249.1"/>
    <property type="molecule type" value="Genomic_DNA"/>
</dbReference>
<gene>
    <name evidence="3" type="ORF">BN112_2332</name>
</gene>
<accession>A0A0C6P398</accession>
<reference evidence="3 4" key="1">
    <citation type="journal article" date="2012" name="BMC Genomics">
        <title>Comparative genomics of the classical Bordetella subspecies: the evolution and exchange of virulence-associated diversity amongst closely related pathogens.</title>
        <authorList>
            <person name="Park J."/>
            <person name="Zhang Y."/>
            <person name="Buboltz A.M."/>
            <person name="Zhang X."/>
            <person name="Schuster S.C."/>
            <person name="Ahuja U."/>
            <person name="Liu M."/>
            <person name="Miller J.F."/>
            <person name="Sebaihia M."/>
            <person name="Bentley S.D."/>
            <person name="Parkhill J."/>
            <person name="Harvill E.T."/>
        </authorList>
    </citation>
    <scope>NUCLEOTIDE SEQUENCE [LARGE SCALE GENOMIC DNA]</scope>
    <source>
        <strain evidence="3 4">253</strain>
    </source>
</reference>
<dbReference type="KEGG" id="bbh:BN112_2332"/>